<dbReference type="Pfam" id="PF01135">
    <property type="entry name" value="PCMT"/>
    <property type="match status" value="1"/>
</dbReference>
<protein>
    <recommendedName>
        <fullName evidence="4">Protein-L-isoaspartate O-methyltransferase</fullName>
        <ecNumber evidence="3">2.1.1.77</ecNumber>
    </recommendedName>
    <alternativeName>
        <fullName evidence="11">L-isoaspartyl protein carboxyl methyltransferase</fullName>
    </alternativeName>
    <alternativeName>
        <fullName evidence="9">Protein L-isoaspartyl methyltransferase</fullName>
    </alternativeName>
    <alternativeName>
        <fullName evidence="10">Protein-beta-aspartate methyltransferase</fullName>
    </alternativeName>
</protein>
<dbReference type="PANTHER" id="PTHR11579:SF0">
    <property type="entry name" value="PROTEIN-L-ISOASPARTATE(D-ASPARTATE) O-METHYLTRANSFERASE"/>
    <property type="match status" value="1"/>
</dbReference>
<dbReference type="PANTHER" id="PTHR11579">
    <property type="entry name" value="PROTEIN-L-ISOASPARTATE O-METHYLTRANSFERASE"/>
    <property type="match status" value="1"/>
</dbReference>
<evidence type="ECO:0000256" key="10">
    <source>
        <dbReference type="ARBA" id="ARBA00031323"/>
    </source>
</evidence>
<dbReference type="GO" id="GO:0005737">
    <property type="term" value="C:cytoplasm"/>
    <property type="evidence" value="ECO:0007669"/>
    <property type="project" value="UniProtKB-SubCell"/>
</dbReference>
<comment type="subcellular location">
    <subcellularLocation>
        <location evidence="1">Cytoplasm</location>
    </subcellularLocation>
</comment>
<dbReference type="SUPFAM" id="SSF53335">
    <property type="entry name" value="S-adenosyl-L-methionine-dependent methyltransferases"/>
    <property type="match status" value="1"/>
</dbReference>
<dbReference type="Gene3D" id="3.40.50.150">
    <property type="entry name" value="Vaccinia Virus protein VP39"/>
    <property type="match status" value="1"/>
</dbReference>
<evidence type="ECO:0000256" key="2">
    <source>
        <dbReference type="ARBA" id="ARBA00005369"/>
    </source>
</evidence>
<reference evidence="12 13" key="1">
    <citation type="submission" date="2019-11" db="EMBL/GenBank/DDBJ databases">
        <title>Complete genome sequence of Corynebacterium kalinowskii 1959, a novel Corynebacterium species isolated from soil of a small paddock in Vilsendorf, Germany.</title>
        <authorList>
            <person name="Schaffert L."/>
            <person name="Ruwe M."/>
            <person name="Milse J."/>
            <person name="Hanuschka K."/>
            <person name="Ortseifen V."/>
            <person name="Droste J."/>
            <person name="Brandt D."/>
            <person name="Schlueter L."/>
            <person name="Kutter Y."/>
            <person name="Vinke S."/>
            <person name="Viehoefer P."/>
            <person name="Jacob L."/>
            <person name="Luebke N.-C."/>
            <person name="Schulte-Berndt E."/>
            <person name="Hain C."/>
            <person name="Linder M."/>
            <person name="Schmidt P."/>
            <person name="Wollenschlaeger L."/>
            <person name="Luttermann T."/>
            <person name="Thieme E."/>
            <person name="Hassa J."/>
            <person name="Haak M."/>
            <person name="Wittchen M."/>
            <person name="Mentz A."/>
            <person name="Persicke M."/>
            <person name="Busche T."/>
            <person name="Ruckert C."/>
        </authorList>
    </citation>
    <scope>NUCLEOTIDE SEQUENCE [LARGE SCALE GENOMIC DNA]</scope>
    <source>
        <strain evidence="12 13">2039</strain>
    </source>
</reference>
<keyword evidence="13" id="KW-1185">Reference proteome</keyword>
<dbReference type="RefSeq" id="WP_156230516.1">
    <property type="nucleotide sequence ID" value="NZ_CP046455.1"/>
</dbReference>
<comment type="similarity">
    <text evidence="2">Belongs to the methyltransferase superfamily. L-isoaspartyl/D-aspartyl protein methyltransferase family.</text>
</comment>
<dbReference type="AlphaFoldDB" id="A0A6B8W383"/>
<dbReference type="InterPro" id="IPR029063">
    <property type="entry name" value="SAM-dependent_MTases_sf"/>
</dbReference>
<keyword evidence="5" id="KW-0963">Cytoplasm</keyword>
<evidence type="ECO:0000256" key="9">
    <source>
        <dbReference type="ARBA" id="ARBA00030757"/>
    </source>
</evidence>
<gene>
    <name evidence="12" type="primary">pcm</name>
    <name evidence="12" type="ORF">COCCU_05075</name>
</gene>
<evidence type="ECO:0000256" key="5">
    <source>
        <dbReference type="ARBA" id="ARBA00022490"/>
    </source>
</evidence>
<evidence type="ECO:0000256" key="4">
    <source>
        <dbReference type="ARBA" id="ARBA00013346"/>
    </source>
</evidence>
<dbReference type="EC" id="2.1.1.77" evidence="3"/>
<evidence type="ECO:0000256" key="8">
    <source>
        <dbReference type="ARBA" id="ARBA00022691"/>
    </source>
</evidence>
<keyword evidence="6 12" id="KW-0489">Methyltransferase</keyword>
<evidence type="ECO:0000256" key="1">
    <source>
        <dbReference type="ARBA" id="ARBA00004496"/>
    </source>
</evidence>
<organism evidence="12 13">
    <name type="scientific">Corynebacterium occultum</name>
    <dbReference type="NCBI Taxonomy" id="2675219"/>
    <lineage>
        <taxon>Bacteria</taxon>
        <taxon>Bacillati</taxon>
        <taxon>Actinomycetota</taxon>
        <taxon>Actinomycetes</taxon>
        <taxon>Mycobacteriales</taxon>
        <taxon>Corynebacteriaceae</taxon>
        <taxon>Corynebacterium</taxon>
    </lineage>
</organism>
<evidence type="ECO:0000313" key="13">
    <source>
        <dbReference type="Proteomes" id="UP000424462"/>
    </source>
</evidence>
<dbReference type="EMBL" id="CP046455">
    <property type="protein sequence ID" value="QGU06961.1"/>
    <property type="molecule type" value="Genomic_DNA"/>
</dbReference>
<sequence length="181" mass="19239">MSTAVEAAFQRHPRTRFLPAGQRRFAAENRALPIGYGQTNSQPSTVADMLRLLDVEPGQKVLDVGSGSGWSSALLGELVGPEGQVHAVELIPELVESSRLALGDAQPWVDVNQAEPGVLGLPELAPFDRILVSAAAEALPESLLAQLAPEGIMVIPVQHTLLRVAQGKVTEHGGYLFVPLL</sequence>
<dbReference type="GO" id="GO:0032259">
    <property type="term" value="P:methylation"/>
    <property type="evidence" value="ECO:0007669"/>
    <property type="project" value="UniProtKB-KW"/>
</dbReference>
<keyword evidence="7 12" id="KW-0808">Transferase</keyword>
<dbReference type="InterPro" id="IPR000682">
    <property type="entry name" value="PCMT"/>
</dbReference>
<dbReference type="GO" id="GO:0004719">
    <property type="term" value="F:protein-L-isoaspartate (D-aspartate) O-methyltransferase activity"/>
    <property type="evidence" value="ECO:0007669"/>
    <property type="project" value="UniProtKB-EC"/>
</dbReference>
<dbReference type="CDD" id="cd02440">
    <property type="entry name" value="AdoMet_MTases"/>
    <property type="match status" value="1"/>
</dbReference>
<accession>A0A6B8W383</accession>
<keyword evidence="8" id="KW-0949">S-adenosyl-L-methionine</keyword>
<evidence type="ECO:0000256" key="7">
    <source>
        <dbReference type="ARBA" id="ARBA00022679"/>
    </source>
</evidence>
<name>A0A6B8W383_9CORY</name>
<evidence type="ECO:0000256" key="3">
    <source>
        <dbReference type="ARBA" id="ARBA00011890"/>
    </source>
</evidence>
<evidence type="ECO:0000256" key="6">
    <source>
        <dbReference type="ARBA" id="ARBA00022603"/>
    </source>
</evidence>
<dbReference type="KEGG" id="cok:COCCU_05075"/>
<proteinExistence type="inferred from homology"/>
<evidence type="ECO:0000256" key="11">
    <source>
        <dbReference type="ARBA" id="ARBA00031350"/>
    </source>
</evidence>
<dbReference type="Proteomes" id="UP000424462">
    <property type="component" value="Chromosome"/>
</dbReference>
<evidence type="ECO:0000313" key="12">
    <source>
        <dbReference type="EMBL" id="QGU06961.1"/>
    </source>
</evidence>